<protein>
    <recommendedName>
        <fullName evidence="2">Mitochondrial fission process protein 1</fullName>
    </recommendedName>
    <alternativeName>
        <fullName evidence="3">Mitochondrial 18 kDa protein</fullName>
    </alternativeName>
</protein>
<evidence type="ECO:0000256" key="3">
    <source>
        <dbReference type="ARBA" id="ARBA00029631"/>
    </source>
</evidence>
<accession>A0A0K0FP10</accession>
<evidence type="ECO:0000313" key="4">
    <source>
        <dbReference type="Proteomes" id="UP000035680"/>
    </source>
</evidence>
<dbReference type="GO" id="GO:0005739">
    <property type="term" value="C:mitochondrion"/>
    <property type="evidence" value="ECO:0007669"/>
    <property type="project" value="TreeGrafter"/>
</dbReference>
<dbReference type="PANTHER" id="PTHR11001">
    <property type="entry name" value="MITOCHONDRIAL FISSION PROCESS PROTEIN 1"/>
    <property type="match status" value="1"/>
</dbReference>
<dbReference type="AlphaFoldDB" id="A0A0K0FP10"/>
<dbReference type="InterPro" id="IPR019560">
    <property type="entry name" value="Mitochondrial_18_kDa_protein"/>
</dbReference>
<reference evidence="5" key="2">
    <citation type="submission" date="2015-08" db="UniProtKB">
        <authorList>
            <consortium name="WormBaseParasite"/>
        </authorList>
    </citation>
    <scope>IDENTIFICATION</scope>
</reference>
<evidence type="ECO:0000256" key="1">
    <source>
        <dbReference type="ARBA" id="ARBA00009224"/>
    </source>
</evidence>
<proteinExistence type="inferred from homology"/>
<organism evidence="4 5">
    <name type="scientific">Strongyloides venezuelensis</name>
    <name type="common">Threadworm</name>
    <dbReference type="NCBI Taxonomy" id="75913"/>
    <lineage>
        <taxon>Eukaryota</taxon>
        <taxon>Metazoa</taxon>
        <taxon>Ecdysozoa</taxon>
        <taxon>Nematoda</taxon>
        <taxon>Chromadorea</taxon>
        <taxon>Rhabditida</taxon>
        <taxon>Tylenchina</taxon>
        <taxon>Panagrolaimomorpha</taxon>
        <taxon>Strongyloidoidea</taxon>
        <taxon>Strongyloididae</taxon>
        <taxon>Strongyloides</taxon>
    </lineage>
</organism>
<dbReference type="Proteomes" id="UP000035680">
    <property type="component" value="Unassembled WGS sequence"/>
</dbReference>
<dbReference type="Pfam" id="PF10558">
    <property type="entry name" value="MTP18"/>
    <property type="match status" value="2"/>
</dbReference>
<reference evidence="4" key="1">
    <citation type="submission" date="2014-07" db="EMBL/GenBank/DDBJ databases">
        <authorList>
            <person name="Martin A.A"/>
            <person name="De Silva N."/>
        </authorList>
    </citation>
    <scope>NUCLEOTIDE SEQUENCE</scope>
</reference>
<name>A0A0K0FP10_STRVS</name>
<evidence type="ECO:0000313" key="5">
    <source>
        <dbReference type="WBParaSite" id="SVE_1086100.1"/>
    </source>
</evidence>
<comment type="similarity">
    <text evidence="1">Belongs to the MTFP1 family.</text>
</comment>
<evidence type="ECO:0000256" key="2">
    <source>
        <dbReference type="ARBA" id="ARBA00017835"/>
    </source>
</evidence>
<dbReference type="WBParaSite" id="SVE_1086100.1">
    <property type="protein sequence ID" value="SVE_1086100.1"/>
    <property type="gene ID" value="SVE_1086100"/>
</dbReference>
<dbReference type="PANTHER" id="PTHR11001:SF2">
    <property type="entry name" value="MITOCHONDRIAL FISSION PROCESS PROTEIN 1"/>
    <property type="match status" value="1"/>
</dbReference>
<dbReference type="GO" id="GO:0000266">
    <property type="term" value="P:mitochondrial fission"/>
    <property type="evidence" value="ECO:0007669"/>
    <property type="project" value="TreeGrafter"/>
</dbReference>
<sequence length="195" mass="21916">MEKNNPGKNEGFLGFLNFTKPKEENVKKPDINLETASKQIDFYRDTPIRFLGYSNEVGEAFRALVHVNIVRLSYVVAFGYVAADTMDKGSKVADKKFANDNEKRKSVMITMGDTVLWQTLASVAIPGFTINRICKFSNWILTKGVKLSPILAKPITTAIGLSTIPFIVKPIDAFVELAMDKTIRKNYTLHHKELD</sequence>
<keyword evidence="4" id="KW-1185">Reference proteome</keyword>